<keyword evidence="8 12" id="KW-0812">Transmembrane</keyword>
<gene>
    <name evidence="13" type="ORF">IMCC12053_695</name>
</gene>
<sequence length="57" mass="6284">MPDLGKYAGDVYAAYGVSLLLLALLIWRSLARSRSVKRRLVDAEHRKAARAKGSQNA</sequence>
<protein>
    <recommendedName>
        <fullName evidence="4 12">Heme exporter protein D</fullName>
    </recommendedName>
</protein>
<proteinExistence type="inferred from homology"/>
<evidence type="ECO:0000256" key="5">
    <source>
        <dbReference type="ARBA" id="ARBA00022448"/>
    </source>
</evidence>
<reference evidence="13 14" key="1">
    <citation type="submission" date="2015-05" db="EMBL/GenBank/DDBJ databases">
        <authorList>
            <person name="Wang D.B."/>
            <person name="Wang M."/>
        </authorList>
    </citation>
    <scope>NUCLEOTIDE SEQUENCE [LARGE SCALE GENOMIC DNA]</scope>
    <source>
        <strain evidence="13 14">IMCC 12053</strain>
    </source>
</reference>
<dbReference type="GO" id="GO:0005886">
    <property type="term" value="C:plasma membrane"/>
    <property type="evidence" value="ECO:0007669"/>
    <property type="project" value="UniProtKB-SubCell"/>
</dbReference>
<dbReference type="GO" id="GO:0015886">
    <property type="term" value="P:heme transport"/>
    <property type="evidence" value="ECO:0007669"/>
    <property type="project" value="InterPro"/>
</dbReference>
<feature type="transmembrane region" description="Helical" evidence="12">
    <location>
        <begin position="12"/>
        <end position="30"/>
    </location>
</feature>
<keyword evidence="11 12" id="KW-0472">Membrane</keyword>
<keyword evidence="5 12" id="KW-0813">Transport</keyword>
<comment type="subcellular location">
    <subcellularLocation>
        <location evidence="2 12">Cell inner membrane</location>
        <topology evidence="2 12">Single-pass membrane protein</topology>
    </subcellularLocation>
</comment>
<dbReference type="Proteomes" id="UP000064920">
    <property type="component" value="Chromosome"/>
</dbReference>
<evidence type="ECO:0000256" key="12">
    <source>
        <dbReference type="RuleBase" id="RU363101"/>
    </source>
</evidence>
<keyword evidence="14" id="KW-1185">Reference proteome</keyword>
<comment type="function">
    <text evidence="1 12">Required for the export of heme to the periplasm for the biogenesis of c-type cytochromes.</text>
</comment>
<keyword evidence="10 12" id="KW-1133">Transmembrane helix</keyword>
<evidence type="ECO:0000256" key="11">
    <source>
        <dbReference type="ARBA" id="ARBA00023136"/>
    </source>
</evidence>
<evidence type="ECO:0000256" key="6">
    <source>
        <dbReference type="ARBA" id="ARBA00022475"/>
    </source>
</evidence>
<evidence type="ECO:0000256" key="9">
    <source>
        <dbReference type="ARBA" id="ARBA00022748"/>
    </source>
</evidence>
<evidence type="ECO:0000256" key="1">
    <source>
        <dbReference type="ARBA" id="ARBA00002442"/>
    </source>
</evidence>
<keyword evidence="7 12" id="KW-0997">Cell inner membrane</keyword>
<dbReference type="NCBIfam" id="TIGR03141">
    <property type="entry name" value="cytochro_ccmD"/>
    <property type="match status" value="1"/>
</dbReference>
<keyword evidence="9 12" id="KW-0201">Cytochrome c-type biogenesis</keyword>
<dbReference type="InterPro" id="IPR007078">
    <property type="entry name" value="Haem_export_protD_CcmD"/>
</dbReference>
<dbReference type="Pfam" id="PF04995">
    <property type="entry name" value="CcmD"/>
    <property type="match status" value="1"/>
</dbReference>
<dbReference type="AlphaFoldDB" id="A0A0P0A847"/>
<comment type="similarity">
    <text evidence="3 12">Belongs to the CcmD/CycX/HelD family.</text>
</comment>
<evidence type="ECO:0000313" key="14">
    <source>
        <dbReference type="Proteomes" id="UP000064920"/>
    </source>
</evidence>
<evidence type="ECO:0000256" key="3">
    <source>
        <dbReference type="ARBA" id="ARBA00008741"/>
    </source>
</evidence>
<dbReference type="KEGG" id="cmar:IMCC12053_695"/>
<evidence type="ECO:0000256" key="8">
    <source>
        <dbReference type="ARBA" id="ARBA00022692"/>
    </source>
</evidence>
<evidence type="ECO:0000256" key="4">
    <source>
        <dbReference type="ARBA" id="ARBA00016461"/>
    </source>
</evidence>
<name>A0A0P0A847_9RHOB</name>
<dbReference type="EMBL" id="CP012023">
    <property type="protein sequence ID" value="ALI54643.1"/>
    <property type="molecule type" value="Genomic_DNA"/>
</dbReference>
<evidence type="ECO:0000313" key="13">
    <source>
        <dbReference type="EMBL" id="ALI54643.1"/>
    </source>
</evidence>
<accession>A0A0P0A847</accession>
<evidence type="ECO:0000256" key="7">
    <source>
        <dbReference type="ARBA" id="ARBA00022519"/>
    </source>
</evidence>
<evidence type="ECO:0000256" key="10">
    <source>
        <dbReference type="ARBA" id="ARBA00022989"/>
    </source>
</evidence>
<evidence type="ECO:0000256" key="2">
    <source>
        <dbReference type="ARBA" id="ARBA00004377"/>
    </source>
</evidence>
<organism evidence="13 14">
    <name type="scientific">Celeribacter marinus</name>
    <dbReference type="NCBI Taxonomy" id="1397108"/>
    <lineage>
        <taxon>Bacteria</taxon>
        <taxon>Pseudomonadati</taxon>
        <taxon>Pseudomonadota</taxon>
        <taxon>Alphaproteobacteria</taxon>
        <taxon>Rhodobacterales</taxon>
        <taxon>Roseobacteraceae</taxon>
        <taxon>Celeribacter</taxon>
    </lineage>
</organism>
<dbReference type="GO" id="GO:0017004">
    <property type="term" value="P:cytochrome complex assembly"/>
    <property type="evidence" value="ECO:0007669"/>
    <property type="project" value="UniProtKB-KW"/>
</dbReference>
<dbReference type="STRING" id="1397108.IMCC12053_695"/>
<keyword evidence="6 12" id="KW-1003">Cell membrane</keyword>
<dbReference type="PATRIC" id="fig|1397108.4.peg.720"/>